<feature type="domain" description="HTH gntR-type" evidence="4">
    <location>
        <begin position="11"/>
        <end position="79"/>
    </location>
</feature>
<organism evidence="5 6">
    <name type="scientific">Anaerosacchariphilus hominis</name>
    <dbReference type="NCBI Taxonomy" id="2763017"/>
    <lineage>
        <taxon>Bacteria</taxon>
        <taxon>Bacillati</taxon>
        <taxon>Bacillota</taxon>
        <taxon>Clostridia</taxon>
        <taxon>Lachnospirales</taxon>
        <taxon>Lachnospiraceae</taxon>
        <taxon>Anaerosacchariphilus</taxon>
    </lineage>
</organism>
<dbReference type="Pfam" id="PF07702">
    <property type="entry name" value="UTRA"/>
    <property type="match status" value="1"/>
</dbReference>
<dbReference type="PANTHER" id="PTHR44846">
    <property type="entry name" value="MANNOSYL-D-GLYCERATE TRANSPORT/METABOLISM SYSTEM REPRESSOR MNGR-RELATED"/>
    <property type="match status" value="1"/>
</dbReference>
<dbReference type="EMBL" id="JACOOR010000002">
    <property type="protein sequence ID" value="MBC5659106.1"/>
    <property type="molecule type" value="Genomic_DNA"/>
</dbReference>
<keyword evidence="1" id="KW-0805">Transcription regulation</keyword>
<dbReference type="Proteomes" id="UP000649345">
    <property type="component" value="Unassembled WGS sequence"/>
</dbReference>
<dbReference type="Gene3D" id="3.40.1410.10">
    <property type="entry name" value="Chorismate lyase-like"/>
    <property type="match status" value="1"/>
</dbReference>
<dbReference type="GO" id="GO:0003700">
    <property type="term" value="F:DNA-binding transcription factor activity"/>
    <property type="evidence" value="ECO:0007669"/>
    <property type="project" value="InterPro"/>
</dbReference>
<dbReference type="PANTHER" id="PTHR44846:SF1">
    <property type="entry name" value="MANNOSYL-D-GLYCERATE TRANSPORT_METABOLISM SYSTEM REPRESSOR MNGR-RELATED"/>
    <property type="match status" value="1"/>
</dbReference>
<dbReference type="InterPro" id="IPR036388">
    <property type="entry name" value="WH-like_DNA-bd_sf"/>
</dbReference>
<reference evidence="5" key="1">
    <citation type="submission" date="2020-08" db="EMBL/GenBank/DDBJ databases">
        <title>Genome public.</title>
        <authorList>
            <person name="Liu C."/>
            <person name="Sun Q."/>
        </authorList>
    </citation>
    <scope>NUCLEOTIDE SEQUENCE</scope>
    <source>
        <strain evidence="5">NSJ-68</strain>
    </source>
</reference>
<dbReference type="SMART" id="SM00866">
    <property type="entry name" value="UTRA"/>
    <property type="match status" value="1"/>
</dbReference>
<evidence type="ECO:0000256" key="2">
    <source>
        <dbReference type="ARBA" id="ARBA00023125"/>
    </source>
</evidence>
<dbReference type="InterPro" id="IPR028978">
    <property type="entry name" value="Chorismate_lyase_/UTRA_dom_sf"/>
</dbReference>
<dbReference type="Pfam" id="PF00392">
    <property type="entry name" value="GntR"/>
    <property type="match status" value="1"/>
</dbReference>
<dbReference type="InterPro" id="IPR000524">
    <property type="entry name" value="Tscrpt_reg_HTH_GntR"/>
</dbReference>
<evidence type="ECO:0000313" key="5">
    <source>
        <dbReference type="EMBL" id="MBC5659106.1"/>
    </source>
</evidence>
<comment type="caution">
    <text evidence="5">The sequence shown here is derived from an EMBL/GenBank/DDBJ whole genome shotgun (WGS) entry which is preliminary data.</text>
</comment>
<dbReference type="GO" id="GO:0003677">
    <property type="term" value="F:DNA binding"/>
    <property type="evidence" value="ECO:0007669"/>
    <property type="project" value="UniProtKB-KW"/>
</dbReference>
<evidence type="ECO:0000259" key="4">
    <source>
        <dbReference type="PROSITE" id="PS50949"/>
    </source>
</evidence>
<dbReference type="SUPFAM" id="SSF46785">
    <property type="entry name" value="Winged helix' DNA-binding domain"/>
    <property type="match status" value="1"/>
</dbReference>
<dbReference type="InterPro" id="IPR011663">
    <property type="entry name" value="UTRA"/>
</dbReference>
<dbReference type="PRINTS" id="PR00035">
    <property type="entry name" value="HTHGNTR"/>
</dbReference>
<proteinExistence type="predicted"/>
<accession>A0A923LAQ3</accession>
<keyword evidence="3" id="KW-0804">Transcription</keyword>
<sequence>MKQKLDFSGREQLYYQIYDIMFQEIVNGKYAEKDLLPAESELMERYGVSRATVRRAMDLLKDEGLIEKKRGYGTYVKSLVPKSYNRKTVDFVWKHQGEKQELIKKVVSQQVIPADEETAGWLHLEPGVPVIEIVRLWYKKEEPMYLEKSYLDYQWIPEALERDFAKESLRMYYVNRCHVKMAKAEEEIYAVKAGKDEAELLRIREGDAIFFTKRIPSDEQGVHRSFVKSYYRGDCCYLGVKQEL</sequence>
<dbReference type="CDD" id="cd07377">
    <property type="entry name" value="WHTH_GntR"/>
    <property type="match status" value="1"/>
</dbReference>
<evidence type="ECO:0000313" key="6">
    <source>
        <dbReference type="Proteomes" id="UP000649345"/>
    </source>
</evidence>
<dbReference type="GO" id="GO:0045892">
    <property type="term" value="P:negative regulation of DNA-templated transcription"/>
    <property type="evidence" value="ECO:0007669"/>
    <property type="project" value="TreeGrafter"/>
</dbReference>
<dbReference type="Gene3D" id="1.10.10.10">
    <property type="entry name" value="Winged helix-like DNA-binding domain superfamily/Winged helix DNA-binding domain"/>
    <property type="match status" value="1"/>
</dbReference>
<dbReference type="PROSITE" id="PS50949">
    <property type="entry name" value="HTH_GNTR"/>
    <property type="match status" value="1"/>
</dbReference>
<dbReference type="InterPro" id="IPR050679">
    <property type="entry name" value="Bact_HTH_transcr_reg"/>
</dbReference>
<keyword evidence="6" id="KW-1185">Reference proteome</keyword>
<evidence type="ECO:0000256" key="3">
    <source>
        <dbReference type="ARBA" id="ARBA00023163"/>
    </source>
</evidence>
<gene>
    <name evidence="5" type="ORF">H8S44_04885</name>
</gene>
<protein>
    <submittedName>
        <fullName evidence="5">GntR family transcriptional regulator</fullName>
    </submittedName>
</protein>
<dbReference type="SMART" id="SM00345">
    <property type="entry name" value="HTH_GNTR"/>
    <property type="match status" value="1"/>
</dbReference>
<dbReference type="SUPFAM" id="SSF64288">
    <property type="entry name" value="Chorismate lyase-like"/>
    <property type="match status" value="1"/>
</dbReference>
<dbReference type="AlphaFoldDB" id="A0A923LAQ3"/>
<dbReference type="InterPro" id="IPR036390">
    <property type="entry name" value="WH_DNA-bd_sf"/>
</dbReference>
<name>A0A923LAQ3_9FIRM</name>
<keyword evidence="2" id="KW-0238">DNA-binding</keyword>
<evidence type="ECO:0000256" key="1">
    <source>
        <dbReference type="ARBA" id="ARBA00023015"/>
    </source>
</evidence>